<evidence type="ECO:0000259" key="3">
    <source>
        <dbReference type="Pfam" id="PF09409"/>
    </source>
</evidence>
<dbReference type="Proteomes" id="UP000018050">
    <property type="component" value="Unassembled WGS sequence"/>
</dbReference>
<dbReference type="OrthoDB" id="336240at2759"/>
<dbReference type="RefSeq" id="XP_013252191.1">
    <property type="nucleotide sequence ID" value="XM_013396737.1"/>
</dbReference>
<dbReference type="PANTHER" id="PTHR46713">
    <property type="entry name" value="F13M7.16 PROTEIN"/>
    <property type="match status" value="1"/>
</dbReference>
<dbReference type="SUPFAM" id="SSF143503">
    <property type="entry name" value="PUG domain-like"/>
    <property type="match status" value="1"/>
</dbReference>
<reference evidence="5" key="2">
    <citation type="submission" date="2013-10" db="EMBL/GenBank/DDBJ databases">
        <authorList>
            <person name="Aslett M."/>
        </authorList>
    </citation>
    <scope>NUCLEOTIDE SEQUENCE</scope>
    <source>
        <strain evidence="5">Houghton</strain>
    </source>
</reference>
<evidence type="ECO:0000256" key="1">
    <source>
        <dbReference type="SAM" id="Coils"/>
    </source>
</evidence>
<feature type="region of interest" description="Disordered" evidence="2">
    <location>
        <begin position="1"/>
        <end position="55"/>
    </location>
</feature>
<dbReference type="Gene3D" id="1.10.8.10">
    <property type="entry name" value="DNA helicase RuvA subunit, C-terminal domain"/>
    <property type="match status" value="1"/>
</dbReference>
<dbReference type="SUPFAM" id="SSF46934">
    <property type="entry name" value="UBA-like"/>
    <property type="match status" value="1"/>
</dbReference>
<name>U6GFS6_EIMAC</name>
<dbReference type="VEuPathDB" id="ToxoDB:EAH_00024640"/>
<dbReference type="InterPro" id="IPR015940">
    <property type="entry name" value="UBA"/>
</dbReference>
<feature type="domain" description="UBA" evidence="4">
    <location>
        <begin position="62"/>
        <end position="110"/>
    </location>
</feature>
<reference evidence="5" key="1">
    <citation type="submission" date="2013-10" db="EMBL/GenBank/DDBJ databases">
        <title>Genomic analysis of the causative agents of coccidiosis in chickens.</title>
        <authorList>
            <person name="Reid A.J."/>
            <person name="Blake D."/>
            <person name="Billington K."/>
            <person name="Browne H."/>
            <person name="Dunn M."/>
            <person name="Hung S."/>
            <person name="Kawahara F."/>
            <person name="Miranda-Saavedra D."/>
            <person name="Mourier T."/>
            <person name="Nagra H."/>
            <person name="Otto T.D."/>
            <person name="Rawlings N."/>
            <person name="Sanchez A."/>
            <person name="Sanders M."/>
            <person name="Subramaniam C."/>
            <person name="Tay Y."/>
            <person name="Dear P."/>
            <person name="Doerig C."/>
            <person name="Gruber A."/>
            <person name="Parkinson J."/>
            <person name="Shirley M."/>
            <person name="Wan K.L."/>
            <person name="Berriman M."/>
            <person name="Tomley F."/>
            <person name="Pain A."/>
        </authorList>
    </citation>
    <scope>NUCLEOTIDE SEQUENCE</scope>
    <source>
        <strain evidence="5">Houghton</strain>
    </source>
</reference>
<dbReference type="Pfam" id="PF09409">
    <property type="entry name" value="PUB"/>
    <property type="match status" value="1"/>
</dbReference>
<protein>
    <submittedName>
        <fullName evidence="5">UBA/TS-N domain-containing protein, putative</fullName>
    </submittedName>
</protein>
<gene>
    <name evidence="5" type="ORF">EAH_00024640</name>
</gene>
<dbReference type="AlphaFoldDB" id="U6GFS6"/>
<dbReference type="PANTHER" id="PTHR46713:SF1">
    <property type="entry name" value="F13M7.16 PROTEIN"/>
    <property type="match status" value="1"/>
</dbReference>
<feature type="compositionally biased region" description="Polar residues" evidence="2">
    <location>
        <begin position="32"/>
        <end position="55"/>
    </location>
</feature>
<feature type="domain" description="PUB" evidence="3">
    <location>
        <begin position="270"/>
        <end position="340"/>
    </location>
</feature>
<keyword evidence="6" id="KW-1185">Reference proteome</keyword>
<accession>U6GFS6</accession>
<organism evidence="5 6">
    <name type="scientific">Eimeria acervulina</name>
    <name type="common">Coccidian parasite</name>
    <dbReference type="NCBI Taxonomy" id="5801"/>
    <lineage>
        <taxon>Eukaryota</taxon>
        <taxon>Sar</taxon>
        <taxon>Alveolata</taxon>
        <taxon>Apicomplexa</taxon>
        <taxon>Conoidasida</taxon>
        <taxon>Coccidia</taxon>
        <taxon>Eucoccidiorida</taxon>
        <taxon>Eimeriorina</taxon>
        <taxon>Eimeriidae</taxon>
        <taxon>Eimeria</taxon>
    </lineage>
</organism>
<evidence type="ECO:0000259" key="4">
    <source>
        <dbReference type="Pfam" id="PF22562"/>
    </source>
</evidence>
<feature type="coiled-coil region" evidence="1">
    <location>
        <begin position="162"/>
        <end position="225"/>
    </location>
</feature>
<keyword evidence="1" id="KW-0175">Coiled coil</keyword>
<dbReference type="GeneID" id="25270534"/>
<evidence type="ECO:0000313" key="5">
    <source>
        <dbReference type="EMBL" id="CDI77444.1"/>
    </source>
</evidence>
<dbReference type="InterPro" id="IPR009060">
    <property type="entry name" value="UBA-like_sf"/>
</dbReference>
<evidence type="ECO:0000256" key="2">
    <source>
        <dbReference type="SAM" id="MobiDB-lite"/>
    </source>
</evidence>
<sequence>MDRQEETTPGNATTAKEKKDEGACEHEEDASMTPNNDSAAPTQEVSAAAQDSTPPTLAELVDVNLLGQMQEMGFSEARAGRALLAIRGGPATLEAALAWVEEHENDSDMDLPLTTEELAAYKPSRKTPLTQEEAQRLAYELQKKLREVGQAAQRCGLQERLKREKQEAIEKERLRLQQAKAMLEQQAKLEEETRKRALEQLQREKEEAKRERERQRELLRQDYRDRFGCEMPEDPSQADPEERLAKMSGKEKVAYYSNALFKRYKKEDPQKLLVCLNTLRLYANNAKEHPTDPKYHRIRQARPQQHQQQRKENAAFKARVLVCDGSVELLDACGFKDQGDALAIQGQPDGFVLAQAIKFLDLLIGQLRG</sequence>
<dbReference type="InterPro" id="IPR036339">
    <property type="entry name" value="PUB-like_dom_sf"/>
</dbReference>
<dbReference type="Pfam" id="PF22562">
    <property type="entry name" value="UBA_7"/>
    <property type="match status" value="1"/>
</dbReference>
<feature type="compositionally biased region" description="Basic and acidic residues" evidence="2">
    <location>
        <begin position="15"/>
        <end position="25"/>
    </location>
</feature>
<dbReference type="OMA" id="LCGFMKL"/>
<evidence type="ECO:0000313" key="6">
    <source>
        <dbReference type="Proteomes" id="UP000018050"/>
    </source>
</evidence>
<dbReference type="EMBL" id="HG670669">
    <property type="protein sequence ID" value="CDI77444.1"/>
    <property type="molecule type" value="Genomic_DNA"/>
</dbReference>
<dbReference type="InterPro" id="IPR018997">
    <property type="entry name" value="PUB_domain"/>
</dbReference>
<dbReference type="Gene3D" id="1.20.58.2190">
    <property type="match status" value="1"/>
</dbReference>
<proteinExistence type="predicted"/>